<feature type="domain" description="SGNH hydrolase-type esterase" evidence="1">
    <location>
        <begin position="6"/>
        <end position="185"/>
    </location>
</feature>
<evidence type="ECO:0000259" key="1">
    <source>
        <dbReference type="Pfam" id="PF13472"/>
    </source>
</evidence>
<dbReference type="CDD" id="cd01832">
    <property type="entry name" value="SGNH_hydrolase_like_1"/>
    <property type="match status" value="1"/>
</dbReference>
<protein>
    <submittedName>
        <fullName evidence="2">GDSL-like Lipase/Acylhydrolase</fullName>
    </submittedName>
</protein>
<reference evidence="2 3" key="1">
    <citation type="journal article" date="2013" name="Genome Announc.">
        <title>Draft Genome Sequence of Cesiribacter andamanensis Strain AMV16T, Isolated from a Soil Sample from a Mud Volcano in the Andaman Islands, India.</title>
        <authorList>
            <person name="Shivaji S."/>
            <person name="Ara S."/>
            <person name="Begum Z."/>
            <person name="Srinivas T.N."/>
            <person name="Singh A."/>
            <person name="Kumar Pinnaka A."/>
        </authorList>
    </citation>
    <scope>NUCLEOTIDE SEQUENCE [LARGE SCALE GENOMIC DNA]</scope>
    <source>
        <strain evidence="2 3">AMV16</strain>
    </source>
</reference>
<dbReference type="PATRIC" id="fig|1279009.4.peg.4177"/>
<dbReference type="EMBL" id="AODQ01000199">
    <property type="protein sequence ID" value="EMR00729.1"/>
    <property type="molecule type" value="Genomic_DNA"/>
</dbReference>
<sequence>MINYLALGDSYTIGEGVAPEERWPVLLQKRLQEQGIALSDPRIIATTGWTTAELLAAIEREQPTNTFDLVSLLIGVNNQYRGYDLDIFRTEFTKLVQKAIYFARKKPEGVVVVSIPDWGVTPFAADKGPERIAGEIEQYNRLKREICQRLDVRFYDITPLSKQAATDSGLLAEDQLHPSGRMYARWVETILPDVVKQCKLLKKV</sequence>
<evidence type="ECO:0000313" key="2">
    <source>
        <dbReference type="EMBL" id="EMR00729.1"/>
    </source>
</evidence>
<dbReference type="OrthoDB" id="158267at2"/>
<comment type="caution">
    <text evidence="2">The sequence shown here is derived from an EMBL/GenBank/DDBJ whole genome shotgun (WGS) entry which is preliminary data.</text>
</comment>
<dbReference type="STRING" id="1279009.ADICEAN_04148"/>
<dbReference type="AlphaFoldDB" id="M7NQE4"/>
<keyword evidence="2" id="KW-0378">Hydrolase</keyword>
<name>M7NQE4_9BACT</name>
<evidence type="ECO:0000313" key="3">
    <source>
        <dbReference type="Proteomes" id="UP000011910"/>
    </source>
</evidence>
<dbReference type="Pfam" id="PF13472">
    <property type="entry name" value="Lipase_GDSL_2"/>
    <property type="match status" value="1"/>
</dbReference>
<dbReference type="eggNOG" id="COG2755">
    <property type="taxonomic scope" value="Bacteria"/>
</dbReference>
<dbReference type="GO" id="GO:0016788">
    <property type="term" value="F:hydrolase activity, acting on ester bonds"/>
    <property type="evidence" value="ECO:0007669"/>
    <property type="project" value="UniProtKB-ARBA"/>
</dbReference>
<dbReference type="Proteomes" id="UP000011910">
    <property type="component" value="Unassembled WGS sequence"/>
</dbReference>
<accession>M7NQE4</accession>
<keyword evidence="3" id="KW-1185">Reference proteome</keyword>
<dbReference type="RefSeq" id="WP_009197523.1">
    <property type="nucleotide sequence ID" value="NZ_AODQ01000199.1"/>
</dbReference>
<proteinExistence type="predicted"/>
<dbReference type="InterPro" id="IPR036514">
    <property type="entry name" value="SGNH_hydro_sf"/>
</dbReference>
<organism evidence="2 3">
    <name type="scientific">Cesiribacter andamanensis AMV16</name>
    <dbReference type="NCBI Taxonomy" id="1279009"/>
    <lineage>
        <taxon>Bacteria</taxon>
        <taxon>Pseudomonadati</taxon>
        <taxon>Bacteroidota</taxon>
        <taxon>Cytophagia</taxon>
        <taxon>Cytophagales</taxon>
        <taxon>Cesiribacteraceae</taxon>
        <taxon>Cesiribacter</taxon>
    </lineage>
</organism>
<dbReference type="SUPFAM" id="SSF52266">
    <property type="entry name" value="SGNH hydrolase"/>
    <property type="match status" value="1"/>
</dbReference>
<dbReference type="InterPro" id="IPR013830">
    <property type="entry name" value="SGNH_hydro"/>
</dbReference>
<dbReference type="Gene3D" id="3.40.50.1110">
    <property type="entry name" value="SGNH hydrolase"/>
    <property type="match status" value="1"/>
</dbReference>
<gene>
    <name evidence="2" type="ORF">ADICEAN_04148</name>
</gene>